<dbReference type="EMBL" id="FNCZ01000004">
    <property type="protein sequence ID" value="SDH81985.1"/>
    <property type="molecule type" value="Genomic_DNA"/>
</dbReference>
<dbReference type="STRING" id="262004.SAMN04489796_104265"/>
<keyword evidence="2" id="KW-1185">Reference proteome</keyword>
<sequence>MTFKEVYNLTIKYYPSEINISDGKNVVKVGGKFKKLSESWNEAELKTKKESDFIKLMVWGIFCGYHKKAIDNFMNGKKTVSLNELDMEYLKYKFEESLLDTKDDYYAELRTDYKTE</sequence>
<dbReference type="Proteomes" id="UP000199492">
    <property type="component" value="Unassembled WGS sequence"/>
</dbReference>
<organism evidence="1 2">
    <name type="scientific">Winogradskyella thalassocola</name>
    <dbReference type="NCBI Taxonomy" id="262004"/>
    <lineage>
        <taxon>Bacteria</taxon>
        <taxon>Pseudomonadati</taxon>
        <taxon>Bacteroidota</taxon>
        <taxon>Flavobacteriia</taxon>
        <taxon>Flavobacteriales</taxon>
        <taxon>Flavobacteriaceae</taxon>
        <taxon>Winogradskyella</taxon>
    </lineage>
</organism>
<dbReference type="AlphaFoldDB" id="A0A1G8FIM6"/>
<dbReference type="RefSeq" id="WP_092468478.1">
    <property type="nucleotide sequence ID" value="NZ_FNCZ01000004.1"/>
</dbReference>
<dbReference type="OrthoDB" id="1442416at2"/>
<protein>
    <submittedName>
        <fullName evidence="1">Uncharacterized protein</fullName>
    </submittedName>
</protein>
<reference evidence="2" key="1">
    <citation type="submission" date="2016-10" db="EMBL/GenBank/DDBJ databases">
        <authorList>
            <person name="Varghese N."/>
            <person name="Submissions S."/>
        </authorList>
    </citation>
    <scope>NUCLEOTIDE SEQUENCE [LARGE SCALE GENOMIC DNA]</scope>
    <source>
        <strain evidence="2">DSM 15363</strain>
    </source>
</reference>
<name>A0A1G8FIM6_9FLAO</name>
<proteinExistence type="predicted"/>
<accession>A0A1G8FIM6</accession>
<gene>
    <name evidence="1" type="ORF">SAMN04489796_104265</name>
</gene>
<evidence type="ECO:0000313" key="1">
    <source>
        <dbReference type="EMBL" id="SDH81985.1"/>
    </source>
</evidence>
<evidence type="ECO:0000313" key="2">
    <source>
        <dbReference type="Proteomes" id="UP000199492"/>
    </source>
</evidence>